<name>A0A7X0PCJ9_9BURK</name>
<dbReference type="PROSITE" id="PS50887">
    <property type="entry name" value="GGDEF"/>
    <property type="match status" value="1"/>
</dbReference>
<gene>
    <name evidence="6" type="ORF">HNP48_002085</name>
</gene>
<dbReference type="EMBL" id="JACHLK010000003">
    <property type="protein sequence ID" value="MBB6559418.1"/>
    <property type="molecule type" value="Genomic_DNA"/>
</dbReference>
<dbReference type="Gene3D" id="6.10.340.10">
    <property type="match status" value="1"/>
</dbReference>
<evidence type="ECO:0000256" key="2">
    <source>
        <dbReference type="ARBA" id="ARBA00034247"/>
    </source>
</evidence>
<dbReference type="RefSeq" id="WP_184856828.1">
    <property type="nucleotide sequence ID" value="NZ_JACHLK010000003.1"/>
</dbReference>
<dbReference type="GO" id="GO:1902201">
    <property type="term" value="P:negative regulation of bacterial-type flagellum-dependent cell motility"/>
    <property type="evidence" value="ECO:0007669"/>
    <property type="project" value="TreeGrafter"/>
</dbReference>
<dbReference type="Pfam" id="PF00990">
    <property type="entry name" value="GGDEF"/>
    <property type="match status" value="1"/>
</dbReference>
<dbReference type="Gene3D" id="3.30.70.270">
    <property type="match status" value="1"/>
</dbReference>
<dbReference type="EC" id="2.7.7.65" evidence="1"/>
<reference evidence="6 7" key="1">
    <citation type="submission" date="2020-08" db="EMBL/GenBank/DDBJ databases">
        <title>Functional genomics of gut bacteria from endangered species of beetles.</title>
        <authorList>
            <person name="Carlos-Shanley C."/>
        </authorList>
    </citation>
    <scope>NUCLEOTIDE SEQUENCE [LARGE SCALE GENOMIC DNA]</scope>
    <source>
        <strain evidence="6 7">S00198</strain>
    </source>
</reference>
<accession>A0A7X0PCJ9</accession>
<dbReference type="InterPro" id="IPR000160">
    <property type="entry name" value="GGDEF_dom"/>
</dbReference>
<protein>
    <recommendedName>
        <fullName evidence="1">diguanylate cyclase</fullName>
        <ecNumber evidence="1">2.7.7.65</ecNumber>
    </recommendedName>
</protein>
<proteinExistence type="predicted"/>
<dbReference type="GO" id="GO:0007165">
    <property type="term" value="P:signal transduction"/>
    <property type="evidence" value="ECO:0007669"/>
    <property type="project" value="InterPro"/>
</dbReference>
<dbReference type="Gene3D" id="3.30.450.20">
    <property type="entry name" value="PAS domain"/>
    <property type="match status" value="1"/>
</dbReference>
<dbReference type="InterPro" id="IPR029787">
    <property type="entry name" value="Nucleotide_cyclase"/>
</dbReference>
<keyword evidence="7" id="KW-1185">Reference proteome</keyword>
<dbReference type="SUPFAM" id="SSF55073">
    <property type="entry name" value="Nucleotide cyclase"/>
    <property type="match status" value="1"/>
</dbReference>
<dbReference type="GO" id="GO:0052621">
    <property type="term" value="F:diguanylate cyclase activity"/>
    <property type="evidence" value="ECO:0007669"/>
    <property type="project" value="UniProtKB-EC"/>
</dbReference>
<evidence type="ECO:0000313" key="7">
    <source>
        <dbReference type="Proteomes" id="UP000575083"/>
    </source>
</evidence>
<dbReference type="PROSITE" id="PS50885">
    <property type="entry name" value="HAMP"/>
    <property type="match status" value="1"/>
</dbReference>
<evidence type="ECO:0000313" key="6">
    <source>
        <dbReference type="EMBL" id="MBB6559418.1"/>
    </source>
</evidence>
<sequence>MTHPTRFRGQSLRTQISVVFAVLVIALAAAMSLGFGELLKLRVQRDASQALHTVADNASRQLAQGLFERSRVTQVLADAPGIWERGLDSAEVRQLLARSQAIDPHSLWIGVADAQGVVRAATKGLLEGESVRERPWFVAGLAQLHVGDVHPAKLLEKLLPPNASGEPYRFVDFAAPIRSGQTTVGVLGMHGSWEWTREVLESLAPIGIQGASVDLFVFDRTGKLIFSPPEYRSQLEAGNQRLPVPLTVATRESGTPPATVVAWADGKDYLTASVRMEARNAPSDLGWHIVARERVEVAFADADRAVRLALAIGLLAAVLAAALAWIAARRLSEDLYVLADAASRVESGKPGATIPLVTHNRDVHQLSSALSSMTERLIAAHEAMEDKVRLRTLELEAANRALDLQARTDALTGLLNRRGFDSRMEFALALARRSGRPLSLISVDVDHFKRVNDSFGHEAGDEVLRRMAQTLQQRLRASDVIARLGGEEFAVVLPDTDLAGARAIAQSIVESMAAQEDPLVGRITVSAGISSLRAQQDSVHEMLRRSDAALYEAKGQGRNRVCVEPETGPALK</sequence>
<dbReference type="InterPro" id="IPR043128">
    <property type="entry name" value="Rev_trsase/Diguanyl_cyclase"/>
</dbReference>
<dbReference type="AlphaFoldDB" id="A0A7X0PCJ9"/>
<keyword evidence="3" id="KW-0812">Transmembrane</keyword>
<dbReference type="PANTHER" id="PTHR45138:SF9">
    <property type="entry name" value="DIGUANYLATE CYCLASE DGCM-RELATED"/>
    <property type="match status" value="1"/>
</dbReference>
<dbReference type="InterPro" id="IPR003660">
    <property type="entry name" value="HAMP_dom"/>
</dbReference>
<feature type="domain" description="HAMP" evidence="4">
    <location>
        <begin position="329"/>
        <end position="382"/>
    </location>
</feature>
<dbReference type="NCBIfam" id="TIGR00254">
    <property type="entry name" value="GGDEF"/>
    <property type="match status" value="1"/>
</dbReference>
<dbReference type="FunFam" id="3.30.70.270:FF:000001">
    <property type="entry name" value="Diguanylate cyclase domain protein"/>
    <property type="match status" value="1"/>
</dbReference>
<dbReference type="InterPro" id="IPR050469">
    <property type="entry name" value="Diguanylate_Cyclase"/>
</dbReference>
<organism evidence="6 7">
    <name type="scientific">Acidovorax soli</name>
    <dbReference type="NCBI Taxonomy" id="592050"/>
    <lineage>
        <taxon>Bacteria</taxon>
        <taxon>Pseudomonadati</taxon>
        <taxon>Pseudomonadota</taxon>
        <taxon>Betaproteobacteria</taxon>
        <taxon>Burkholderiales</taxon>
        <taxon>Comamonadaceae</taxon>
        <taxon>Acidovorax</taxon>
    </lineage>
</organism>
<dbReference type="CDD" id="cd01949">
    <property type="entry name" value="GGDEF"/>
    <property type="match status" value="1"/>
</dbReference>
<comment type="catalytic activity">
    <reaction evidence="2">
        <text>2 GTP = 3',3'-c-di-GMP + 2 diphosphate</text>
        <dbReference type="Rhea" id="RHEA:24898"/>
        <dbReference type="ChEBI" id="CHEBI:33019"/>
        <dbReference type="ChEBI" id="CHEBI:37565"/>
        <dbReference type="ChEBI" id="CHEBI:58805"/>
        <dbReference type="EC" id="2.7.7.65"/>
    </reaction>
</comment>
<evidence type="ECO:0000259" key="4">
    <source>
        <dbReference type="PROSITE" id="PS50885"/>
    </source>
</evidence>
<evidence type="ECO:0000259" key="5">
    <source>
        <dbReference type="PROSITE" id="PS50887"/>
    </source>
</evidence>
<dbReference type="Proteomes" id="UP000575083">
    <property type="component" value="Unassembled WGS sequence"/>
</dbReference>
<keyword evidence="3" id="KW-1133">Transmembrane helix</keyword>
<dbReference type="GO" id="GO:0043709">
    <property type="term" value="P:cell adhesion involved in single-species biofilm formation"/>
    <property type="evidence" value="ECO:0007669"/>
    <property type="project" value="TreeGrafter"/>
</dbReference>
<dbReference type="PANTHER" id="PTHR45138">
    <property type="entry name" value="REGULATORY COMPONENTS OF SENSORY TRANSDUCTION SYSTEM"/>
    <property type="match status" value="1"/>
</dbReference>
<feature type="transmembrane region" description="Helical" evidence="3">
    <location>
        <begin position="308"/>
        <end position="328"/>
    </location>
</feature>
<dbReference type="GO" id="GO:0005886">
    <property type="term" value="C:plasma membrane"/>
    <property type="evidence" value="ECO:0007669"/>
    <property type="project" value="TreeGrafter"/>
</dbReference>
<evidence type="ECO:0000256" key="3">
    <source>
        <dbReference type="SAM" id="Phobius"/>
    </source>
</evidence>
<dbReference type="SMART" id="SM00267">
    <property type="entry name" value="GGDEF"/>
    <property type="match status" value="1"/>
</dbReference>
<evidence type="ECO:0000256" key="1">
    <source>
        <dbReference type="ARBA" id="ARBA00012528"/>
    </source>
</evidence>
<feature type="transmembrane region" description="Helical" evidence="3">
    <location>
        <begin position="16"/>
        <end position="35"/>
    </location>
</feature>
<keyword evidence="3" id="KW-0472">Membrane</keyword>
<comment type="caution">
    <text evidence="6">The sequence shown here is derived from an EMBL/GenBank/DDBJ whole genome shotgun (WGS) entry which is preliminary data.</text>
</comment>
<feature type="domain" description="GGDEF" evidence="5">
    <location>
        <begin position="436"/>
        <end position="566"/>
    </location>
</feature>